<dbReference type="EnsemblPlants" id="Pp3c8_16170V3.4">
    <property type="protein sequence ID" value="Pp3c8_16170V3.4"/>
    <property type="gene ID" value="Pp3c8_16170"/>
</dbReference>
<dbReference type="Gene3D" id="1.20.1530.20">
    <property type="match status" value="1"/>
</dbReference>
<dbReference type="STRING" id="3218.A0A2K1K7I0"/>
<gene>
    <name evidence="14" type="primary">LOC112285774</name>
    <name evidence="13" type="ORF">PHYPA_011623</name>
</gene>
<feature type="transmembrane region" description="Helical" evidence="11">
    <location>
        <begin position="508"/>
        <end position="527"/>
    </location>
</feature>
<dbReference type="GO" id="GO:0006813">
    <property type="term" value="P:potassium ion transport"/>
    <property type="evidence" value="ECO:0007669"/>
    <property type="project" value="UniProtKB-KW"/>
</dbReference>
<dbReference type="InterPro" id="IPR003148">
    <property type="entry name" value="RCK_N"/>
</dbReference>
<keyword evidence="3" id="KW-0050">Antiport</keyword>
<evidence type="ECO:0000256" key="1">
    <source>
        <dbReference type="ARBA" id="ARBA00004127"/>
    </source>
</evidence>
<dbReference type="EnsemblPlants" id="Pp3c8_16170V3.2">
    <property type="protein sequence ID" value="Pp3c8_16170V3.2"/>
    <property type="gene ID" value="Pp3c8_16170"/>
</dbReference>
<evidence type="ECO:0000256" key="4">
    <source>
        <dbReference type="ARBA" id="ARBA00022538"/>
    </source>
</evidence>
<dbReference type="Proteomes" id="UP000006727">
    <property type="component" value="Chromosome 8"/>
</dbReference>
<comment type="subcellular location">
    <subcellularLocation>
        <location evidence="1">Endomembrane system</location>
        <topology evidence="1">Multi-pass membrane protein</topology>
    </subcellularLocation>
</comment>
<evidence type="ECO:0000256" key="8">
    <source>
        <dbReference type="ARBA" id="ARBA00023065"/>
    </source>
</evidence>
<protein>
    <recommendedName>
        <fullName evidence="12">RCK N-terminal domain-containing protein</fullName>
    </recommendedName>
</protein>
<reference evidence="14" key="3">
    <citation type="submission" date="2020-12" db="UniProtKB">
        <authorList>
            <consortium name="EnsemblPlants"/>
        </authorList>
    </citation>
    <scope>IDENTIFICATION</scope>
</reference>
<dbReference type="GO" id="GO:0009507">
    <property type="term" value="C:chloroplast"/>
    <property type="evidence" value="ECO:0000318"/>
    <property type="project" value="GO_Central"/>
</dbReference>
<evidence type="ECO:0000256" key="6">
    <source>
        <dbReference type="ARBA" id="ARBA00022958"/>
    </source>
</evidence>
<dbReference type="Gramene" id="Pp3c8_16170V3.3">
    <property type="protein sequence ID" value="Pp3c8_16170V3.3"/>
    <property type="gene ID" value="Pp3c8_16170"/>
</dbReference>
<keyword evidence="15" id="KW-1185">Reference proteome</keyword>
<dbReference type="PROSITE" id="PS51201">
    <property type="entry name" value="RCK_N"/>
    <property type="match status" value="1"/>
</dbReference>
<keyword evidence="2" id="KW-0813">Transport</keyword>
<dbReference type="Gramene" id="Pp3c8_16170V3.1">
    <property type="protein sequence ID" value="Pp3c8_16170V3.1"/>
    <property type="gene ID" value="Pp3c8_16170"/>
</dbReference>
<dbReference type="Gramene" id="Pp3c8_16170V3.2">
    <property type="protein sequence ID" value="Pp3c8_16170V3.2"/>
    <property type="gene ID" value="Pp3c8_16170"/>
</dbReference>
<evidence type="ECO:0000313" key="15">
    <source>
        <dbReference type="Proteomes" id="UP000006727"/>
    </source>
</evidence>
<dbReference type="SUPFAM" id="SSF51735">
    <property type="entry name" value="NAD(P)-binding Rossmann-fold domains"/>
    <property type="match status" value="1"/>
</dbReference>
<feature type="transmembrane region" description="Helical" evidence="11">
    <location>
        <begin position="336"/>
        <end position="353"/>
    </location>
</feature>
<feature type="transmembrane region" description="Helical" evidence="11">
    <location>
        <begin position="478"/>
        <end position="496"/>
    </location>
</feature>
<evidence type="ECO:0000256" key="9">
    <source>
        <dbReference type="ARBA" id="ARBA00023136"/>
    </source>
</evidence>
<dbReference type="PaxDb" id="3218-PP1S114_83V6.1"/>
<evidence type="ECO:0000313" key="14">
    <source>
        <dbReference type="EnsemblPlants" id="Pp3c8_16170V3.1"/>
    </source>
</evidence>
<dbReference type="OrthoDB" id="4834at2759"/>
<sequence length="953" mass="103291">MAVYSGSSAGVPRMEHSSVNYAGIHSSSSRGLDSQYRLRVTSLPNHALGSRLRRPGVINALLQHSLTIPALSLELRNRKMKNQLLRSSSSLGDGNSRKLVRPQSNPCRLRQRKLHVVKAQVTELASGLDVINNLGLDTLTFLGATVLVVPAFKAVKQSPILGFLLAGVVLNQLELIRSVTDVKALAELGILFLLFEMGLELSLARLKALAKFAFGIGLAQVVLSTLAFTAFELPPNKAIGTQILEFLFHARPDLVNIRTVDEAVVIGAALSLSSSAFVLQLLAEKGELPTRFGSATLGILLLQDIAVVPLLVILPILETGNIADSNLWPVLASESLKALLGLGLISLGGRLFLRRLFEIVANSRSSEAFVAMCLLTVTGTSLLTQKLGFSDTLGAFLAGALLAETNYRTQVEADIRPFRGLLLGLFFVTTGTSIDIQLLTREWPNVLALLAGLIAIKTAIITAIGPRVGLTLSESVRTGLLLSQGGEFAFVVFSLANRLGVLPLELNRLLIIVVVLSMALTPLLNEVGRKAAEYIEREFEDVSPTDSELQGVKNFEANEPVVIIGFGQMGQVLANFLSTPLATGLGGDAAGWPYVAFDLDPGRVKAACKLGFPVLYGDGSRPLVLQTAGITQPKAVMVMYTGRQKSVQSVERLRQAFPQVPIYARAQDLGHLLELKHAGITDCILENAETSLQLGSVLLRGLGVMSDDVRFLRRMMRESMELRAQETVEKKENKETDWLVPFQTKVRQTWKNRNMKNDSVKRKNEIINDQAYWMDAGSTAPSADIYSLDKEDRNLDEKLPLLFANNNSATEVKISSTEVLNGNASSGEDGSTSSSVVAVASSSGVFTDRKLQPGAADQVSNPDTESLAASAEISDNEPSPPVSSPVQPASRGIAKLKWRMRTPSPEPEELEDERGVTLCALEEDERYRMELEEGEELETIDVTITALNRDESK</sequence>
<dbReference type="GO" id="GO:0015297">
    <property type="term" value="F:antiporter activity"/>
    <property type="evidence" value="ECO:0007669"/>
    <property type="project" value="UniProtKB-KW"/>
</dbReference>
<evidence type="ECO:0000256" key="2">
    <source>
        <dbReference type="ARBA" id="ARBA00022448"/>
    </source>
</evidence>
<evidence type="ECO:0000259" key="12">
    <source>
        <dbReference type="PROSITE" id="PS51201"/>
    </source>
</evidence>
<feature type="transmembrane region" description="Helical" evidence="11">
    <location>
        <begin position="295"/>
        <end position="316"/>
    </location>
</feature>
<dbReference type="InterPro" id="IPR038770">
    <property type="entry name" value="Na+/solute_symporter_sf"/>
</dbReference>
<feature type="transmembrane region" description="Helical" evidence="11">
    <location>
        <begin position="446"/>
        <end position="466"/>
    </location>
</feature>
<dbReference type="Gramene" id="Pp3c8_16170V3.4">
    <property type="protein sequence ID" value="Pp3c8_16170V3.4"/>
    <property type="gene ID" value="Pp3c8_16170"/>
</dbReference>
<dbReference type="InterPro" id="IPR036291">
    <property type="entry name" value="NAD(P)-bd_dom_sf"/>
</dbReference>
<dbReference type="EMBL" id="ABEU02000008">
    <property type="protein sequence ID" value="PNR49727.1"/>
    <property type="molecule type" value="Genomic_DNA"/>
</dbReference>
<proteinExistence type="predicted"/>
<dbReference type="AlphaFoldDB" id="A0A2K1K7I0"/>
<dbReference type="GO" id="GO:0012505">
    <property type="term" value="C:endomembrane system"/>
    <property type="evidence" value="ECO:0007669"/>
    <property type="project" value="UniProtKB-SubCell"/>
</dbReference>
<organism evidence="13">
    <name type="scientific">Physcomitrium patens</name>
    <name type="common">Spreading-leaved earth moss</name>
    <name type="synonym">Physcomitrella patens</name>
    <dbReference type="NCBI Taxonomy" id="3218"/>
    <lineage>
        <taxon>Eukaryota</taxon>
        <taxon>Viridiplantae</taxon>
        <taxon>Streptophyta</taxon>
        <taxon>Embryophyta</taxon>
        <taxon>Bryophyta</taxon>
        <taxon>Bryophytina</taxon>
        <taxon>Bryopsida</taxon>
        <taxon>Funariidae</taxon>
        <taxon>Funariales</taxon>
        <taxon>Funariaceae</taxon>
        <taxon>Physcomitrium</taxon>
    </lineage>
</organism>
<dbReference type="PANTHER" id="PTHR46157:SF4">
    <property type="entry name" value="K(+) EFFLUX ANTIPORTER 3, CHLOROPLASTIC"/>
    <property type="match status" value="1"/>
</dbReference>
<dbReference type="Gene3D" id="3.40.50.720">
    <property type="entry name" value="NAD(P)-binding Rossmann-like Domain"/>
    <property type="match status" value="1"/>
</dbReference>
<dbReference type="Pfam" id="PF02254">
    <property type="entry name" value="TrkA_N"/>
    <property type="match status" value="1"/>
</dbReference>
<dbReference type="EnsemblPlants" id="Pp3c8_16170V3.1">
    <property type="protein sequence ID" value="Pp3c8_16170V3.1"/>
    <property type="gene ID" value="Pp3c8_16170"/>
</dbReference>
<dbReference type="InterPro" id="IPR006153">
    <property type="entry name" value="Cation/H_exchanger_TM"/>
</dbReference>
<keyword evidence="5 11" id="KW-0812">Transmembrane</keyword>
<evidence type="ECO:0000256" key="3">
    <source>
        <dbReference type="ARBA" id="ARBA00022449"/>
    </source>
</evidence>
<dbReference type="RefSeq" id="XP_024382650.1">
    <property type="nucleotide sequence ID" value="XM_024526882.2"/>
</dbReference>
<dbReference type="EnsemblPlants" id="Pp3c8_16170V3.3">
    <property type="protein sequence ID" value="Pp3c8_16170V3.3"/>
    <property type="gene ID" value="Pp3c8_16170"/>
</dbReference>
<evidence type="ECO:0000313" key="13">
    <source>
        <dbReference type="EMBL" id="PNR49727.1"/>
    </source>
</evidence>
<name>A0A2K1K7I0_PHYPA</name>
<accession>A0A2K1K7I0</accession>
<dbReference type="FunFam" id="3.40.50.720:FF:000036">
    <property type="entry name" value="Glutathione-regulated potassium-efflux system protein KefB"/>
    <property type="match status" value="1"/>
</dbReference>
<evidence type="ECO:0000256" key="7">
    <source>
        <dbReference type="ARBA" id="ARBA00022989"/>
    </source>
</evidence>
<feature type="transmembrane region" description="Helical" evidence="11">
    <location>
        <begin position="212"/>
        <end position="231"/>
    </location>
</feature>
<evidence type="ECO:0000256" key="5">
    <source>
        <dbReference type="ARBA" id="ARBA00022692"/>
    </source>
</evidence>
<evidence type="ECO:0000256" key="10">
    <source>
        <dbReference type="SAM" id="MobiDB-lite"/>
    </source>
</evidence>
<evidence type="ECO:0000256" key="11">
    <source>
        <dbReference type="SAM" id="Phobius"/>
    </source>
</evidence>
<dbReference type="FunFam" id="1.20.1530.20:FF:000011">
    <property type="entry name" value="K(+) efflux antiporter 3, chloroplastic"/>
    <property type="match status" value="1"/>
</dbReference>
<feature type="transmembrane region" description="Helical" evidence="11">
    <location>
        <begin position="263"/>
        <end position="283"/>
    </location>
</feature>
<feature type="domain" description="RCK N-terminal" evidence="12">
    <location>
        <begin position="558"/>
        <end position="685"/>
    </location>
</feature>
<keyword evidence="4" id="KW-0633">Potassium transport</keyword>
<keyword evidence="9 11" id="KW-0472">Membrane</keyword>
<dbReference type="Pfam" id="PF00999">
    <property type="entry name" value="Na_H_Exchanger"/>
    <property type="match status" value="1"/>
</dbReference>
<keyword evidence="7 11" id="KW-1133">Transmembrane helix</keyword>
<dbReference type="GO" id="GO:0016020">
    <property type="term" value="C:membrane"/>
    <property type="evidence" value="ECO:0000318"/>
    <property type="project" value="GO_Central"/>
</dbReference>
<dbReference type="GeneID" id="112285774"/>
<keyword evidence="6" id="KW-0630">Potassium</keyword>
<dbReference type="PANTHER" id="PTHR46157">
    <property type="entry name" value="K(+) EFFLUX ANTIPORTER 3, CHLOROPLASTIC"/>
    <property type="match status" value="1"/>
</dbReference>
<feature type="region of interest" description="Disordered" evidence="10">
    <location>
        <begin position="848"/>
        <end position="890"/>
    </location>
</feature>
<reference evidence="13 15" key="2">
    <citation type="journal article" date="2018" name="Plant J.">
        <title>The Physcomitrella patens chromosome-scale assembly reveals moss genome structure and evolution.</title>
        <authorList>
            <person name="Lang D."/>
            <person name="Ullrich K.K."/>
            <person name="Murat F."/>
            <person name="Fuchs J."/>
            <person name="Jenkins J."/>
            <person name="Haas F.B."/>
            <person name="Piednoel M."/>
            <person name="Gundlach H."/>
            <person name="Van Bel M."/>
            <person name="Meyberg R."/>
            <person name="Vives C."/>
            <person name="Morata J."/>
            <person name="Symeonidi A."/>
            <person name="Hiss M."/>
            <person name="Muchero W."/>
            <person name="Kamisugi Y."/>
            <person name="Saleh O."/>
            <person name="Blanc G."/>
            <person name="Decker E.L."/>
            <person name="van Gessel N."/>
            <person name="Grimwood J."/>
            <person name="Hayes R.D."/>
            <person name="Graham S.W."/>
            <person name="Gunter L.E."/>
            <person name="McDaniel S.F."/>
            <person name="Hoernstein S.N.W."/>
            <person name="Larsson A."/>
            <person name="Li F.W."/>
            <person name="Perroud P.F."/>
            <person name="Phillips J."/>
            <person name="Ranjan P."/>
            <person name="Rokshar D.S."/>
            <person name="Rothfels C.J."/>
            <person name="Schneider L."/>
            <person name="Shu S."/>
            <person name="Stevenson D.W."/>
            <person name="Thummler F."/>
            <person name="Tillich M."/>
            <person name="Villarreal Aguilar J.C."/>
            <person name="Widiez T."/>
            <person name="Wong G.K."/>
            <person name="Wymore A."/>
            <person name="Zhang Y."/>
            <person name="Zimmer A.D."/>
            <person name="Quatrano R.S."/>
            <person name="Mayer K.F.X."/>
            <person name="Goodstein D."/>
            <person name="Casacuberta J.M."/>
            <person name="Vandepoele K."/>
            <person name="Reski R."/>
            <person name="Cuming A.C."/>
            <person name="Tuskan G.A."/>
            <person name="Maumus F."/>
            <person name="Salse J."/>
            <person name="Schmutz J."/>
            <person name="Rensing S.A."/>
        </authorList>
    </citation>
    <scope>NUCLEOTIDE SEQUENCE [LARGE SCALE GENOMIC DNA]</scope>
    <source>
        <strain evidence="14 15">cv. Gransden 2004</strain>
    </source>
</reference>
<reference evidence="13 15" key="1">
    <citation type="journal article" date="2008" name="Science">
        <title>The Physcomitrella genome reveals evolutionary insights into the conquest of land by plants.</title>
        <authorList>
            <person name="Rensing S."/>
            <person name="Lang D."/>
            <person name="Zimmer A."/>
            <person name="Terry A."/>
            <person name="Salamov A."/>
            <person name="Shapiro H."/>
            <person name="Nishiyama T."/>
            <person name="Perroud P.-F."/>
            <person name="Lindquist E."/>
            <person name="Kamisugi Y."/>
            <person name="Tanahashi T."/>
            <person name="Sakakibara K."/>
            <person name="Fujita T."/>
            <person name="Oishi K."/>
            <person name="Shin-I T."/>
            <person name="Kuroki Y."/>
            <person name="Toyoda A."/>
            <person name="Suzuki Y."/>
            <person name="Hashimoto A."/>
            <person name="Yamaguchi K."/>
            <person name="Sugano A."/>
            <person name="Kohara Y."/>
            <person name="Fujiyama A."/>
            <person name="Anterola A."/>
            <person name="Aoki S."/>
            <person name="Ashton N."/>
            <person name="Barbazuk W.B."/>
            <person name="Barker E."/>
            <person name="Bennetzen J."/>
            <person name="Bezanilla M."/>
            <person name="Blankenship R."/>
            <person name="Cho S.H."/>
            <person name="Dutcher S."/>
            <person name="Estelle M."/>
            <person name="Fawcett J.A."/>
            <person name="Gundlach H."/>
            <person name="Hanada K."/>
            <person name="Heyl A."/>
            <person name="Hicks K.A."/>
            <person name="Hugh J."/>
            <person name="Lohr M."/>
            <person name="Mayer K."/>
            <person name="Melkozernov A."/>
            <person name="Murata T."/>
            <person name="Nelson D."/>
            <person name="Pils B."/>
            <person name="Prigge M."/>
            <person name="Reiss B."/>
            <person name="Renner T."/>
            <person name="Rombauts S."/>
            <person name="Rushton P."/>
            <person name="Sanderfoot A."/>
            <person name="Schween G."/>
            <person name="Shiu S.-H."/>
            <person name="Stueber K."/>
            <person name="Theodoulou F.L."/>
            <person name="Tu H."/>
            <person name="Van de Peer Y."/>
            <person name="Verrier P.J."/>
            <person name="Waters E."/>
            <person name="Wood A."/>
            <person name="Yang L."/>
            <person name="Cove D."/>
            <person name="Cuming A."/>
            <person name="Hasebe M."/>
            <person name="Lucas S."/>
            <person name="Mishler D.B."/>
            <person name="Reski R."/>
            <person name="Grigoriev I."/>
            <person name="Quatrano R.S."/>
            <person name="Boore J.L."/>
        </authorList>
    </citation>
    <scope>NUCLEOTIDE SEQUENCE [LARGE SCALE GENOMIC DNA]</scope>
    <source>
        <strain evidence="14 15">cv. Gransden 2004</strain>
    </source>
</reference>
<dbReference type="GO" id="GO:1902600">
    <property type="term" value="P:proton transmembrane transport"/>
    <property type="evidence" value="ECO:0007669"/>
    <property type="project" value="InterPro"/>
</dbReference>
<keyword evidence="8" id="KW-0406">Ion transport</keyword>